<evidence type="ECO:0000313" key="1">
    <source>
        <dbReference type="EMBL" id="GAA0571020.1"/>
    </source>
</evidence>
<gene>
    <name evidence="1" type="ORF">GCM10009416_07020</name>
</gene>
<dbReference type="EMBL" id="BAAAFZ010000008">
    <property type="protein sequence ID" value="GAA0571020.1"/>
    <property type="molecule type" value="Genomic_DNA"/>
</dbReference>
<protein>
    <submittedName>
        <fullName evidence="1">Uncharacterized protein</fullName>
    </submittedName>
</protein>
<dbReference type="Proteomes" id="UP001501588">
    <property type="component" value="Unassembled WGS sequence"/>
</dbReference>
<comment type="caution">
    <text evidence="1">The sequence shown here is derived from an EMBL/GenBank/DDBJ whole genome shotgun (WGS) entry which is preliminary data.</text>
</comment>
<reference evidence="1 2" key="1">
    <citation type="journal article" date="2019" name="Int. J. Syst. Evol. Microbiol.">
        <title>The Global Catalogue of Microorganisms (GCM) 10K type strain sequencing project: providing services to taxonomists for standard genome sequencing and annotation.</title>
        <authorList>
            <consortium name="The Broad Institute Genomics Platform"/>
            <consortium name="The Broad Institute Genome Sequencing Center for Infectious Disease"/>
            <person name="Wu L."/>
            <person name="Ma J."/>
        </authorList>
    </citation>
    <scope>NUCLEOTIDE SEQUENCE [LARGE SCALE GENOMIC DNA]</scope>
    <source>
        <strain evidence="1 2">JCM 9933</strain>
    </source>
</reference>
<evidence type="ECO:0000313" key="2">
    <source>
        <dbReference type="Proteomes" id="UP001501588"/>
    </source>
</evidence>
<name>A0ABN1EPE6_9PROT</name>
<sequence>MFEVVDDGCAPDVLVVRGTGGFAGQSATFAGPDARSRAEAYARWMNAGGAFQRRRTDPGFKGGAGHAR</sequence>
<organism evidence="1 2">
    <name type="scientific">Craurococcus roseus</name>
    <dbReference type="NCBI Taxonomy" id="77585"/>
    <lineage>
        <taxon>Bacteria</taxon>
        <taxon>Pseudomonadati</taxon>
        <taxon>Pseudomonadota</taxon>
        <taxon>Alphaproteobacteria</taxon>
        <taxon>Acetobacterales</taxon>
        <taxon>Acetobacteraceae</taxon>
        <taxon>Craurococcus</taxon>
    </lineage>
</organism>
<proteinExistence type="predicted"/>
<accession>A0ABN1EPE6</accession>
<keyword evidence="2" id="KW-1185">Reference proteome</keyword>
<dbReference type="RefSeq" id="WP_343893766.1">
    <property type="nucleotide sequence ID" value="NZ_BAAAFZ010000008.1"/>
</dbReference>